<reference evidence="2 4" key="2">
    <citation type="submission" date="2016-02" db="EMBL/GenBank/DDBJ databases">
        <title>Complete Genome Sequence of Propionibacterium acidipropionici ATCC 55737.</title>
        <authorList>
            <person name="Luna Flores C.H."/>
            <person name="Nielsen L.K."/>
            <person name="Marcellin E."/>
        </authorList>
    </citation>
    <scope>NUCLEOTIDE SEQUENCE [LARGE SCALE GENOMIC DNA]</scope>
    <source>
        <strain evidence="2 4">ATCC 55737</strain>
    </source>
</reference>
<evidence type="ECO:0000256" key="1">
    <source>
        <dbReference type="SAM" id="MobiDB-lite"/>
    </source>
</evidence>
<proteinExistence type="predicted"/>
<feature type="region of interest" description="Disordered" evidence="1">
    <location>
        <begin position="130"/>
        <end position="184"/>
    </location>
</feature>
<dbReference type="InterPro" id="IPR025659">
    <property type="entry name" value="Tubby-like_C"/>
</dbReference>
<dbReference type="AlphaFoldDB" id="A0AAC8YF38"/>
<reference evidence="3 5" key="1">
    <citation type="journal article" date="2016" name="Plant Dis.">
        <title>Improved production of propionic acid using genome shuffling.</title>
        <authorList>
            <person name="Luna-Flores C.H."/>
            <person name="Palfreyman R.W."/>
            <person name="Kromer J.O."/>
            <person name="Nielsen L.K."/>
            <person name="Marcellin E."/>
        </authorList>
    </citation>
    <scope>NUCLEOTIDE SEQUENCE [LARGE SCALE GENOMIC DNA]</scope>
    <source>
        <strain evidence="3 5">F3E8</strain>
    </source>
</reference>
<dbReference type="SUPFAM" id="SSF54518">
    <property type="entry name" value="Tubby C-terminal domain-like"/>
    <property type="match status" value="1"/>
</dbReference>
<protein>
    <submittedName>
        <fullName evidence="2">Uncharacterized protein</fullName>
    </submittedName>
</protein>
<accession>A0AAC8YF38</accession>
<dbReference type="EMBL" id="CP014352">
    <property type="protein sequence ID" value="AMS05354.1"/>
    <property type="molecule type" value="Genomic_DNA"/>
</dbReference>
<dbReference type="EMBL" id="CP015970">
    <property type="protein sequence ID" value="AOZ46830.1"/>
    <property type="molecule type" value="Genomic_DNA"/>
</dbReference>
<organism evidence="2 4">
    <name type="scientific">Acidipropionibacterium acidipropionici</name>
    <dbReference type="NCBI Taxonomy" id="1748"/>
    <lineage>
        <taxon>Bacteria</taxon>
        <taxon>Bacillati</taxon>
        <taxon>Actinomycetota</taxon>
        <taxon>Actinomycetes</taxon>
        <taxon>Propionibacteriales</taxon>
        <taxon>Propionibacteriaceae</taxon>
        <taxon>Acidipropionibacterium</taxon>
    </lineage>
</organism>
<evidence type="ECO:0000313" key="5">
    <source>
        <dbReference type="Proteomes" id="UP000178666"/>
    </source>
</evidence>
<dbReference type="Proteomes" id="UP000178666">
    <property type="component" value="Chromosome"/>
</dbReference>
<sequence>MSLFEQNVLVLDQVRNLTGGDCTILNVDGSPAATIRLEDSAVSRLFRGSRDMTITENGRPVLQITDGRVVTDAAGTELAVLTSHNGLFTTKITVQMGDGAIFECEGPLAGQDFTVTMGERVAARIAGQMQGVPLQPDGSRTLRAQPGSGPPPGLPGCDDRRRRGHRHPPRQAALPPQPHSLIEG</sequence>
<dbReference type="Proteomes" id="UP000075221">
    <property type="component" value="Chromosome"/>
</dbReference>
<evidence type="ECO:0000313" key="2">
    <source>
        <dbReference type="EMBL" id="AMS05354.1"/>
    </source>
</evidence>
<name>A0AAC8YF38_9ACTN</name>
<evidence type="ECO:0000313" key="3">
    <source>
        <dbReference type="EMBL" id="AOZ46830.1"/>
    </source>
</evidence>
<gene>
    <name evidence="3" type="ORF">A8L58_09140</name>
    <name evidence="2" type="ORF">AXH35_07685</name>
</gene>
<evidence type="ECO:0000313" key="4">
    <source>
        <dbReference type="Proteomes" id="UP000075221"/>
    </source>
</evidence>
<dbReference type="RefSeq" id="WP_062819468.1">
    <property type="nucleotide sequence ID" value="NZ_CP014352.1"/>
</dbReference>
<keyword evidence="5" id="KW-1185">Reference proteome</keyword>